<comment type="caution">
    <text evidence="2">The sequence shown here is derived from an EMBL/GenBank/DDBJ whole genome shotgun (WGS) entry which is preliminary data.</text>
</comment>
<feature type="region of interest" description="Disordered" evidence="1">
    <location>
        <begin position="1"/>
        <end position="73"/>
    </location>
</feature>
<protein>
    <submittedName>
        <fullName evidence="2">Uncharacterized protein</fullName>
    </submittedName>
</protein>
<feature type="non-terminal residue" evidence="2">
    <location>
        <position position="73"/>
    </location>
</feature>
<accession>A0ABY2P682</accession>
<organism evidence="2 3">
    <name type="scientific">Streptomyces rhizosphaericola</name>
    <dbReference type="NCBI Taxonomy" id="2564098"/>
    <lineage>
        <taxon>Bacteria</taxon>
        <taxon>Bacillati</taxon>
        <taxon>Actinomycetota</taxon>
        <taxon>Actinomycetes</taxon>
        <taxon>Kitasatosporales</taxon>
        <taxon>Streptomycetaceae</taxon>
        <taxon>Streptomyces</taxon>
    </lineage>
</organism>
<proteinExistence type="predicted"/>
<sequence length="73" mass="7859">MIRDNQDEPEATKEQGVQPPKAADASDAGERPPSAPEPTGQRREERAPEPPGQHREPRTPEPADTVRADAAAP</sequence>
<feature type="compositionally biased region" description="Basic and acidic residues" evidence="1">
    <location>
        <begin position="40"/>
        <end position="67"/>
    </location>
</feature>
<evidence type="ECO:0000313" key="2">
    <source>
        <dbReference type="EMBL" id="TGY98809.1"/>
    </source>
</evidence>
<dbReference type="Proteomes" id="UP000306274">
    <property type="component" value="Unassembled WGS sequence"/>
</dbReference>
<name>A0ABY2P682_9ACTN</name>
<evidence type="ECO:0000256" key="1">
    <source>
        <dbReference type="SAM" id="MobiDB-lite"/>
    </source>
</evidence>
<reference evidence="2 3" key="1">
    <citation type="submission" date="2019-04" db="EMBL/GenBank/DDBJ databases">
        <title>Streptomyces rhizosphaericola sp. nov., an actinobacterium isolated from the wheat rhizosphere.</title>
        <authorList>
            <person name="Vargas Hoyos H.A."/>
            <person name="Santos S.N."/>
            <person name="Genuario D.B."/>
            <person name="Melo I.S."/>
            <person name="Da Silva L.J."/>
            <person name="Da Silva F.S.P."/>
            <person name="Zucchi T.D."/>
        </authorList>
    </citation>
    <scope>NUCLEOTIDE SEQUENCE [LARGE SCALE GENOMIC DNA]</scope>
    <source>
        <strain evidence="2 3">1AS2c</strain>
    </source>
</reference>
<feature type="compositionally biased region" description="Basic and acidic residues" evidence="1">
    <location>
        <begin position="1"/>
        <end position="13"/>
    </location>
</feature>
<evidence type="ECO:0000313" key="3">
    <source>
        <dbReference type="Proteomes" id="UP000306274"/>
    </source>
</evidence>
<dbReference type="EMBL" id="SRZK01000553">
    <property type="protein sequence ID" value="TGY98809.1"/>
    <property type="molecule type" value="Genomic_DNA"/>
</dbReference>
<gene>
    <name evidence="2" type="ORF">E5Z02_31135</name>
</gene>
<keyword evidence="3" id="KW-1185">Reference proteome</keyword>